<dbReference type="InterPro" id="IPR006058">
    <property type="entry name" value="2Fe2S_fd_BS"/>
</dbReference>
<dbReference type="PANTHER" id="PTHR43513:SF3">
    <property type="entry name" value="DIHYDROOROTATE DEHYDROGENASE B (NAD(+)), ELECTRON TRANSFER SUBUNIT-RELATED"/>
    <property type="match status" value="1"/>
</dbReference>
<dbReference type="PROSITE" id="PS00197">
    <property type="entry name" value="2FE2S_FER_1"/>
    <property type="match status" value="1"/>
</dbReference>
<dbReference type="Proteomes" id="UP000002315">
    <property type="component" value="Chromosome"/>
</dbReference>
<sequence>MKNKNFSKFECIDAGTEYCPCYLAKLGECYECPLLRGEKFCDCKWRGICKYYEYIWSTGNIKLRKTVSSKVLNKDMKNDILFLRLKLPHTFLIELKKPGSYVFIRPSSMPPYFDLPVAVMYVNETYNYIELAVKIKGPKTKALSLEKNSIMVRGPYYNGIIGLKNIENLNKSKCVLILSGMAQTSAVLLINELLKHNNIVFIFKDKLCPFFIKKYINSNKIEIQTINLNGNNWLKDLDLKDIDFIYVGGCRDLQDRIFNFLKARQNKVKVAFSNNNRLCCGEGICGSCEITISGYKLRSCKIQFR</sequence>
<dbReference type="EMBL" id="CP002278">
    <property type="protein sequence ID" value="ADP77361.1"/>
    <property type="molecule type" value="Genomic_DNA"/>
</dbReference>
<dbReference type="KEGG" id="mfv:Mfer_0561"/>
<accession>E3GYH9</accession>
<evidence type="ECO:0000313" key="1">
    <source>
        <dbReference type="EMBL" id="ADP77361.1"/>
    </source>
</evidence>
<dbReference type="SUPFAM" id="SSF63380">
    <property type="entry name" value="Riboflavin synthase domain-like"/>
    <property type="match status" value="1"/>
</dbReference>
<organism evidence="1 2">
    <name type="scientific">Methanothermus fervidus (strain ATCC 43054 / DSM 2088 / JCM 10308 / V24 S)</name>
    <dbReference type="NCBI Taxonomy" id="523846"/>
    <lineage>
        <taxon>Archaea</taxon>
        <taxon>Methanobacteriati</taxon>
        <taxon>Methanobacteriota</taxon>
        <taxon>Methanomada group</taxon>
        <taxon>Methanobacteria</taxon>
        <taxon>Methanobacteriales</taxon>
        <taxon>Methanothermaceae</taxon>
        <taxon>Methanothermus</taxon>
    </lineage>
</organism>
<dbReference type="InterPro" id="IPR036010">
    <property type="entry name" value="2Fe-2S_ferredoxin-like_sf"/>
</dbReference>
<dbReference type="PANTHER" id="PTHR43513">
    <property type="entry name" value="DIHYDROOROTATE DEHYDROGENASE B (NAD(+)), ELECTRON TRANSFER SUBUNIT"/>
    <property type="match status" value="1"/>
</dbReference>
<dbReference type="GO" id="GO:0051537">
    <property type="term" value="F:2 iron, 2 sulfur cluster binding"/>
    <property type="evidence" value="ECO:0007669"/>
    <property type="project" value="InterPro"/>
</dbReference>
<dbReference type="InterPro" id="IPR017938">
    <property type="entry name" value="Riboflavin_synthase-like_b-brl"/>
</dbReference>
<name>E3GYH9_METFV</name>
<dbReference type="HOGENOM" id="CLU_926533_0_0_2"/>
<gene>
    <name evidence="1" type="ordered locus">Mfer_0561</name>
</gene>
<protein>
    <recommendedName>
        <fullName evidence="3">FAD-binding FR-type domain-containing protein</fullName>
    </recommendedName>
</protein>
<dbReference type="InterPro" id="IPR050353">
    <property type="entry name" value="PyrK_electron_transfer"/>
</dbReference>
<keyword evidence="2" id="KW-1185">Reference proteome</keyword>
<dbReference type="STRING" id="523846.Mfer_0561"/>
<dbReference type="AlphaFoldDB" id="E3GYH9"/>
<dbReference type="Gene3D" id="2.40.30.10">
    <property type="entry name" value="Translation factors"/>
    <property type="match status" value="1"/>
</dbReference>
<evidence type="ECO:0000313" key="2">
    <source>
        <dbReference type="Proteomes" id="UP000002315"/>
    </source>
</evidence>
<evidence type="ECO:0008006" key="3">
    <source>
        <dbReference type="Google" id="ProtNLM"/>
    </source>
</evidence>
<proteinExistence type="predicted"/>
<reference evidence="1 2" key="1">
    <citation type="journal article" date="2010" name="Stand. Genomic Sci.">
        <title>Complete genome sequence of Methanothermus fervidus type strain (V24S).</title>
        <authorList>
            <person name="Anderson I."/>
            <person name="Djao O.D."/>
            <person name="Misra M."/>
            <person name="Chertkov O."/>
            <person name="Nolan M."/>
            <person name="Lucas S."/>
            <person name="Lapidus A."/>
            <person name="Del Rio T.G."/>
            <person name="Tice H."/>
            <person name="Cheng J.F."/>
            <person name="Tapia R."/>
            <person name="Han C."/>
            <person name="Goodwin L."/>
            <person name="Pitluck S."/>
            <person name="Liolios K."/>
            <person name="Ivanova N."/>
            <person name="Mavromatis K."/>
            <person name="Mikhailova N."/>
            <person name="Pati A."/>
            <person name="Brambilla E."/>
            <person name="Chen A."/>
            <person name="Palaniappan K."/>
            <person name="Land M."/>
            <person name="Hauser L."/>
            <person name="Chang Y.J."/>
            <person name="Jeffries C.D."/>
            <person name="Sikorski J."/>
            <person name="Spring S."/>
            <person name="Rohde M."/>
            <person name="Eichinger K."/>
            <person name="Huber H."/>
            <person name="Wirth R."/>
            <person name="Goker M."/>
            <person name="Detter J.C."/>
            <person name="Woyke T."/>
            <person name="Bristow J."/>
            <person name="Eisen J.A."/>
            <person name="Markowitz V."/>
            <person name="Hugenholtz P."/>
            <person name="Klenk H.P."/>
            <person name="Kyrpides N.C."/>
        </authorList>
    </citation>
    <scope>NUCLEOTIDE SEQUENCE [LARGE SCALE GENOMIC DNA]</scope>
    <source>
        <strain evidence="2">ATCC 43054 / DSM 2088 / JCM 10308 / V24 S</strain>
    </source>
</reference>
<dbReference type="SUPFAM" id="SSF54292">
    <property type="entry name" value="2Fe-2S ferredoxin-like"/>
    <property type="match status" value="1"/>
</dbReference>